<proteinExistence type="predicted"/>
<dbReference type="Proteomes" id="UP000552587">
    <property type="component" value="Unassembled WGS sequence"/>
</dbReference>
<feature type="transmembrane region" description="Helical" evidence="2">
    <location>
        <begin position="430"/>
        <end position="451"/>
    </location>
</feature>
<gene>
    <name evidence="3" type="ORF">H4F99_10460</name>
</gene>
<feature type="region of interest" description="Disordered" evidence="1">
    <location>
        <begin position="59"/>
        <end position="101"/>
    </location>
</feature>
<dbReference type="RefSeq" id="WP_182669700.1">
    <property type="nucleotide sequence ID" value="NZ_JACHTE010000007.1"/>
</dbReference>
<feature type="transmembrane region" description="Helical" evidence="2">
    <location>
        <begin position="374"/>
        <end position="394"/>
    </location>
</feature>
<evidence type="ECO:0000313" key="4">
    <source>
        <dbReference type="Proteomes" id="UP000552587"/>
    </source>
</evidence>
<sequence>MWAFAELGLESGADARAVKRAYAQRLKTTRPDSDPAGFQRLHAAYQAALAALVSVQHNDTRRPAAGAPGSEEPPPSPAAASRDGPRDTPSPGIADTRPGPATDVFDADAFLAGLMEPLVRGEPADVRRWLEAQPALWSLQLKGRLGYWLLDRLHERSPPVAEDNLDVLLDFFDLDHVLSGVDPDALMRLRNRLGFRHDLQPGRERALGDRIFHGRPRHDRHAWALKAMRQLRRRLGWLRALAFALPSRRPIEMRHLVLALDDGDLDSLGGLVDLRQTRFWLAAGDGSRQSVARRLVALTRCMAVAAGIGLVFGLVHWLTGDLPGWNTVAPAVGFGASTFAWLVMGLYVVWEAWVAIAGYFNWQSAPEEIPTPRPRLRLFWVPVLSGLALLLALPPPPFDVLAMPVGSLAALTGLVRWVRRSGLRLNFSGWRLILLLPFLKGSAALVAVMITAGGPRLGVGMAVGGLLFWSIDAWLRRKSWWPMLRPHLPAKTIAEPGR</sequence>
<name>A0A7W3U4U8_9GAMM</name>
<evidence type="ECO:0008006" key="5">
    <source>
        <dbReference type="Google" id="ProtNLM"/>
    </source>
</evidence>
<organism evidence="3 4">
    <name type="scientific">Marilutibacter penaei</name>
    <dbReference type="NCBI Taxonomy" id="2759900"/>
    <lineage>
        <taxon>Bacteria</taxon>
        <taxon>Pseudomonadati</taxon>
        <taxon>Pseudomonadota</taxon>
        <taxon>Gammaproteobacteria</taxon>
        <taxon>Lysobacterales</taxon>
        <taxon>Lysobacteraceae</taxon>
        <taxon>Marilutibacter</taxon>
    </lineage>
</organism>
<dbReference type="AlphaFoldDB" id="A0A7W3U4U8"/>
<comment type="caution">
    <text evidence="3">The sequence shown here is derived from an EMBL/GenBank/DDBJ whole genome shotgun (WGS) entry which is preliminary data.</text>
</comment>
<dbReference type="EMBL" id="JACHTE010000007">
    <property type="protein sequence ID" value="MBB1088912.1"/>
    <property type="molecule type" value="Genomic_DNA"/>
</dbReference>
<keyword evidence="4" id="KW-1185">Reference proteome</keyword>
<keyword evidence="2" id="KW-0812">Transmembrane</keyword>
<keyword evidence="2" id="KW-1133">Transmembrane helix</keyword>
<feature type="transmembrane region" description="Helical" evidence="2">
    <location>
        <begin position="339"/>
        <end position="362"/>
    </location>
</feature>
<evidence type="ECO:0000313" key="3">
    <source>
        <dbReference type="EMBL" id="MBB1088912.1"/>
    </source>
</evidence>
<feature type="transmembrane region" description="Helical" evidence="2">
    <location>
        <begin position="400"/>
        <end position="418"/>
    </location>
</feature>
<evidence type="ECO:0000256" key="2">
    <source>
        <dbReference type="SAM" id="Phobius"/>
    </source>
</evidence>
<feature type="transmembrane region" description="Helical" evidence="2">
    <location>
        <begin position="297"/>
        <end position="319"/>
    </location>
</feature>
<feature type="transmembrane region" description="Helical" evidence="2">
    <location>
        <begin position="457"/>
        <end position="475"/>
    </location>
</feature>
<reference evidence="3 4" key="1">
    <citation type="submission" date="2020-07" db="EMBL/GenBank/DDBJ databases">
        <authorList>
            <person name="Xu S."/>
            <person name="Li A."/>
        </authorList>
    </citation>
    <scope>NUCLEOTIDE SEQUENCE [LARGE SCALE GENOMIC DNA]</scope>
    <source>
        <strain evidence="3 4">SG-8</strain>
    </source>
</reference>
<accession>A0A7W3U4U8</accession>
<keyword evidence="2" id="KW-0472">Membrane</keyword>
<protein>
    <recommendedName>
        <fullName evidence="5">J domain-containing protein</fullName>
    </recommendedName>
</protein>
<evidence type="ECO:0000256" key="1">
    <source>
        <dbReference type="SAM" id="MobiDB-lite"/>
    </source>
</evidence>